<dbReference type="Gene3D" id="2.40.30.10">
    <property type="entry name" value="Translation factors"/>
    <property type="match status" value="1"/>
</dbReference>
<evidence type="ECO:0000256" key="1">
    <source>
        <dbReference type="ARBA" id="ARBA00006422"/>
    </source>
</evidence>
<keyword evidence="7 11" id="KW-0665">Pyrimidine biosynthesis</keyword>
<feature type="binding site" evidence="11 13">
    <location>
        <position position="248"/>
    </location>
    <ligand>
        <name>[2Fe-2S] cluster</name>
        <dbReference type="ChEBI" id="CHEBI:190135"/>
    </ligand>
</feature>
<evidence type="ECO:0000256" key="4">
    <source>
        <dbReference type="ARBA" id="ARBA00022714"/>
    </source>
</evidence>
<comment type="function">
    <text evidence="11">Responsible for channeling the electrons from the oxidation of dihydroorotate from the FMN redox center in the PyrD type B subunit to the ultimate electron acceptor NAD(+).</text>
</comment>
<keyword evidence="4 11" id="KW-0001">2Fe-2S</keyword>
<dbReference type="SUPFAM" id="SSF63380">
    <property type="entry name" value="Riboflavin synthase domain-like"/>
    <property type="match status" value="1"/>
</dbReference>
<feature type="binding site" evidence="11 12">
    <location>
        <begin position="70"/>
        <end position="72"/>
    </location>
    <ligand>
        <name>FAD</name>
        <dbReference type="ChEBI" id="CHEBI:57692"/>
    </ligand>
</feature>
<comment type="similarity">
    <text evidence="1 11">Belongs to the PyrK family.</text>
</comment>
<comment type="cofactor">
    <cofactor evidence="13">
        <name>[2Fe-2S] cluster</name>
        <dbReference type="ChEBI" id="CHEBI:190135"/>
    </cofactor>
    <text evidence="13">Binds 1 [2Fe-2S] cluster per subunit.</text>
</comment>
<comment type="cofactor">
    <cofactor evidence="11 12">
        <name>FAD</name>
        <dbReference type="ChEBI" id="CHEBI:57692"/>
    </cofactor>
    <text evidence="11 12">Binds 1 FAD per subunit.</text>
</comment>
<keyword evidence="2 11" id="KW-0813">Transport</keyword>
<organism evidence="15 16">
    <name type="scientific">Desulforamulus profundi</name>
    <dbReference type="NCBI Taxonomy" id="1383067"/>
    <lineage>
        <taxon>Bacteria</taxon>
        <taxon>Bacillati</taxon>
        <taxon>Bacillota</taxon>
        <taxon>Clostridia</taxon>
        <taxon>Eubacteriales</taxon>
        <taxon>Peptococcaceae</taxon>
        <taxon>Desulforamulus</taxon>
    </lineage>
</organism>
<keyword evidence="16" id="KW-1185">Reference proteome</keyword>
<dbReference type="InterPro" id="IPR001433">
    <property type="entry name" value="OxRdtase_FAD/NAD-bd"/>
</dbReference>
<evidence type="ECO:0000256" key="3">
    <source>
        <dbReference type="ARBA" id="ARBA00022630"/>
    </source>
</evidence>
<evidence type="ECO:0000313" key="15">
    <source>
        <dbReference type="EMBL" id="PHJ37945.1"/>
    </source>
</evidence>
<dbReference type="InterPro" id="IPR019480">
    <property type="entry name" value="Dihydroorotate_DH_Fe-S-bd"/>
</dbReference>
<evidence type="ECO:0000256" key="5">
    <source>
        <dbReference type="ARBA" id="ARBA00022723"/>
    </source>
</evidence>
<evidence type="ECO:0000256" key="7">
    <source>
        <dbReference type="ARBA" id="ARBA00022975"/>
    </source>
</evidence>
<feature type="binding site" evidence="11 12">
    <location>
        <begin position="77"/>
        <end position="78"/>
    </location>
    <ligand>
        <name>FAD</name>
        <dbReference type="ChEBI" id="CHEBI:57692"/>
    </ligand>
</feature>
<feature type="binding site" evidence="11 13">
    <location>
        <position position="229"/>
    </location>
    <ligand>
        <name>[2Fe-2S] cluster</name>
        <dbReference type="ChEBI" id="CHEBI:190135"/>
    </ligand>
</feature>
<keyword evidence="9 11" id="KW-0408">Iron</keyword>
<dbReference type="InterPro" id="IPR037117">
    <property type="entry name" value="Dihydroorotate_DH_ele_sf"/>
</dbReference>
<dbReference type="Gene3D" id="2.10.240.10">
    <property type="entry name" value="Dihydroorotate dehydrogenase, electron transfer subunit"/>
    <property type="match status" value="1"/>
</dbReference>
<dbReference type="Pfam" id="PF00175">
    <property type="entry name" value="NAD_binding_1"/>
    <property type="match status" value="1"/>
</dbReference>
<dbReference type="InterPro" id="IPR008333">
    <property type="entry name" value="Cbr1-like_FAD-bd_dom"/>
</dbReference>
<dbReference type="OrthoDB" id="9789468at2"/>
<dbReference type="GO" id="GO:0009055">
    <property type="term" value="F:electron transfer activity"/>
    <property type="evidence" value="ECO:0007669"/>
    <property type="project" value="UniProtKB-UniRule"/>
</dbReference>
<evidence type="ECO:0000313" key="16">
    <source>
        <dbReference type="Proteomes" id="UP000222564"/>
    </source>
</evidence>
<dbReference type="GO" id="GO:0044205">
    <property type="term" value="P:'de novo' UMP biosynthetic process"/>
    <property type="evidence" value="ECO:0007669"/>
    <property type="project" value="UniProtKB-UniRule"/>
</dbReference>
<dbReference type="EMBL" id="AWQQ01000067">
    <property type="protein sequence ID" value="PHJ37945.1"/>
    <property type="molecule type" value="Genomic_DNA"/>
</dbReference>
<keyword evidence="5 11" id="KW-0479">Metal-binding</keyword>
<gene>
    <name evidence="11" type="primary">pyrK</name>
    <name evidence="15" type="ORF">P378_12680</name>
</gene>
<dbReference type="GO" id="GO:0051537">
    <property type="term" value="F:2 iron, 2 sulfur cluster binding"/>
    <property type="evidence" value="ECO:0007669"/>
    <property type="project" value="UniProtKB-KW"/>
</dbReference>
<keyword evidence="8 11" id="KW-0249">Electron transport</keyword>
<dbReference type="Pfam" id="PF00970">
    <property type="entry name" value="FAD_binding_6"/>
    <property type="match status" value="1"/>
</dbReference>
<dbReference type="AlphaFoldDB" id="A0A2C6ME99"/>
<evidence type="ECO:0000256" key="11">
    <source>
        <dbReference type="HAMAP-Rule" id="MF_01211"/>
    </source>
</evidence>
<dbReference type="Gene3D" id="3.40.50.80">
    <property type="entry name" value="Nucleotide-binding domain of ferredoxin-NADP reductase (FNR) module"/>
    <property type="match status" value="1"/>
</dbReference>
<evidence type="ECO:0000256" key="13">
    <source>
        <dbReference type="PIRSR" id="PIRSR006816-2"/>
    </source>
</evidence>
<dbReference type="RefSeq" id="WP_099083314.1">
    <property type="nucleotide sequence ID" value="NZ_AWQQ01000067.1"/>
</dbReference>
<dbReference type="PANTHER" id="PTHR43513">
    <property type="entry name" value="DIHYDROOROTATE DEHYDROGENASE B (NAD(+)), ELECTRON TRANSFER SUBUNIT"/>
    <property type="match status" value="1"/>
</dbReference>
<protein>
    <recommendedName>
        <fullName evidence="11">Dihydroorotate dehydrogenase B (NAD(+)), electron transfer subunit</fullName>
    </recommendedName>
    <alternativeName>
        <fullName evidence="11">Dihydroorotate oxidase B, electron transfer subunit</fullName>
    </alternativeName>
</protein>
<dbReference type="PIRSF" id="PIRSF006816">
    <property type="entry name" value="Cyc3_hyd_g"/>
    <property type="match status" value="1"/>
</dbReference>
<dbReference type="HAMAP" id="MF_01211">
    <property type="entry name" value="DHODB_Fe_S_bind"/>
    <property type="match status" value="1"/>
</dbReference>
<keyword evidence="3 11" id="KW-0285">Flavoprotein</keyword>
<dbReference type="InterPro" id="IPR012165">
    <property type="entry name" value="Cyt_c3_hydrogenase_gsu"/>
</dbReference>
<evidence type="ECO:0000256" key="12">
    <source>
        <dbReference type="PIRSR" id="PIRSR006816-1"/>
    </source>
</evidence>
<proteinExistence type="inferred from homology"/>
<reference evidence="15 16" key="1">
    <citation type="submission" date="2013-09" db="EMBL/GenBank/DDBJ databases">
        <title>Biodegradation of hydrocarbons in the deep terrestrial subsurface : characterization of a microbial consortium composed of two Desulfotomaculum species originating from a deep geological formation.</title>
        <authorList>
            <person name="Aullo T."/>
            <person name="Berlendis S."/>
            <person name="Lascourreges J.-F."/>
            <person name="Dessort D."/>
            <person name="Saint-Laurent S."/>
            <person name="Schraauwers B."/>
            <person name="Mas J."/>
            <person name="Magot M."/>
            <person name="Ranchou-Peyruse A."/>
        </authorList>
    </citation>
    <scope>NUCLEOTIDE SEQUENCE [LARGE SCALE GENOMIC DNA]</scope>
    <source>
        <strain evidence="15 16">Bs107</strain>
    </source>
</reference>
<feature type="binding site" evidence="11 12">
    <location>
        <begin position="53"/>
        <end position="56"/>
    </location>
    <ligand>
        <name>FAD</name>
        <dbReference type="ChEBI" id="CHEBI:57692"/>
    </ligand>
</feature>
<feature type="domain" description="FAD-binding FR-type" evidence="14">
    <location>
        <begin position="2"/>
        <end position="102"/>
    </location>
</feature>
<comment type="cofactor">
    <cofactor evidence="11">
        <name>[2Fe-2S] cluster</name>
        <dbReference type="ChEBI" id="CHEBI:190135"/>
    </cofactor>
    <text evidence="11">Binds 1 [2Fe-2S] cluster per subunit.</text>
</comment>
<dbReference type="CDD" id="cd06218">
    <property type="entry name" value="DHOD_e_trans"/>
    <property type="match status" value="1"/>
</dbReference>
<comment type="caution">
    <text evidence="15">The sequence shown here is derived from an EMBL/GenBank/DDBJ whole genome shotgun (WGS) entry which is preliminary data.</text>
</comment>
<evidence type="ECO:0000256" key="10">
    <source>
        <dbReference type="ARBA" id="ARBA00023014"/>
    </source>
</evidence>
<evidence type="ECO:0000256" key="8">
    <source>
        <dbReference type="ARBA" id="ARBA00022982"/>
    </source>
</evidence>
<name>A0A2C6ME99_9FIRM</name>
<evidence type="ECO:0000259" key="14">
    <source>
        <dbReference type="PROSITE" id="PS51384"/>
    </source>
</evidence>
<evidence type="ECO:0000256" key="9">
    <source>
        <dbReference type="ARBA" id="ARBA00023004"/>
    </source>
</evidence>
<dbReference type="GO" id="GO:0050660">
    <property type="term" value="F:flavin adenine dinucleotide binding"/>
    <property type="evidence" value="ECO:0007669"/>
    <property type="project" value="InterPro"/>
</dbReference>
<dbReference type="GO" id="GO:0016491">
    <property type="term" value="F:oxidoreductase activity"/>
    <property type="evidence" value="ECO:0007669"/>
    <property type="project" value="InterPro"/>
</dbReference>
<evidence type="ECO:0000256" key="6">
    <source>
        <dbReference type="ARBA" id="ARBA00022827"/>
    </source>
</evidence>
<feature type="binding site" evidence="11 13">
    <location>
        <position position="232"/>
    </location>
    <ligand>
        <name>[2Fe-2S] cluster</name>
        <dbReference type="ChEBI" id="CHEBI:190135"/>
    </ligand>
</feature>
<dbReference type="GO" id="GO:0046872">
    <property type="term" value="F:metal ion binding"/>
    <property type="evidence" value="ECO:0007669"/>
    <property type="project" value="UniProtKB-KW"/>
</dbReference>
<dbReference type="InterPro" id="IPR050353">
    <property type="entry name" value="PyrK_electron_transfer"/>
</dbReference>
<feature type="binding site" evidence="11 13">
    <location>
        <position position="224"/>
    </location>
    <ligand>
        <name>[2Fe-2S] cluster</name>
        <dbReference type="ChEBI" id="CHEBI:190135"/>
    </ligand>
</feature>
<sequence>MSKVMDAKVMAVFTVAPDTYYMELEAPEIARLAVPGQFVHVRSSDSQDPLLRRPISIHMVSRPKGVLALLFRVVGKGTELLAQKKTGDRVNIMGPLGRGFTLPLPGSRVAVAAGGIGAAPMVFLVQELANMKCQVTVYLGARDKKSLLCDGQFVQMEAEVVIATDDGSMGFKGTVPELMRRHSDWRRTAMTYMCGPKGMMKEISAMLAEADVPGEVSLEENMGCGVGACLSCAVKITHHGQVTNKRVCADGPVFPSWQVVWE</sequence>
<comment type="pathway">
    <text evidence="11">Pyrimidine metabolism; UMP biosynthesis via de novo pathway; orotate from (S)-dihydroorotate (NAD(+) route): step 1/1.</text>
</comment>
<dbReference type="InterPro" id="IPR017927">
    <property type="entry name" value="FAD-bd_FR_type"/>
</dbReference>
<dbReference type="PROSITE" id="PS51384">
    <property type="entry name" value="FAD_FR"/>
    <property type="match status" value="1"/>
</dbReference>
<dbReference type="UniPathway" id="UPA00070">
    <property type="reaction ID" value="UER00945"/>
</dbReference>
<keyword evidence="6 11" id="KW-0274">FAD</keyword>
<comment type="subunit">
    <text evidence="11">Heterotetramer of 2 PyrK and 2 PyrD type B subunits.</text>
</comment>
<dbReference type="Proteomes" id="UP000222564">
    <property type="component" value="Unassembled WGS sequence"/>
</dbReference>
<dbReference type="InterPro" id="IPR039261">
    <property type="entry name" value="FNR_nucleotide-bd"/>
</dbReference>
<dbReference type="Pfam" id="PF10418">
    <property type="entry name" value="DHODB_Fe-S_bind"/>
    <property type="match status" value="1"/>
</dbReference>
<dbReference type="InterPro" id="IPR023455">
    <property type="entry name" value="Dihydroorotate_DHASE_ETsu"/>
</dbReference>
<dbReference type="InterPro" id="IPR017938">
    <property type="entry name" value="Riboflavin_synthase-like_b-brl"/>
</dbReference>
<keyword evidence="10 11" id="KW-0411">Iron-sulfur</keyword>
<dbReference type="SUPFAM" id="SSF52343">
    <property type="entry name" value="Ferredoxin reductase-like, C-terminal NADP-linked domain"/>
    <property type="match status" value="1"/>
</dbReference>
<evidence type="ECO:0000256" key="2">
    <source>
        <dbReference type="ARBA" id="ARBA00022448"/>
    </source>
</evidence>
<accession>A0A2C6ME99</accession>
<dbReference type="PANTHER" id="PTHR43513:SF3">
    <property type="entry name" value="DIHYDROOROTATE DEHYDROGENASE B (NAD(+)), ELECTRON TRANSFER SUBUNIT-RELATED"/>
    <property type="match status" value="1"/>
</dbReference>